<evidence type="ECO:0000256" key="5">
    <source>
        <dbReference type="ARBA" id="ARBA00022729"/>
    </source>
</evidence>
<evidence type="ECO:0000256" key="3">
    <source>
        <dbReference type="ARBA" id="ARBA00022452"/>
    </source>
</evidence>
<evidence type="ECO:0000256" key="9">
    <source>
        <dbReference type="ARBA" id="ARBA00023237"/>
    </source>
</evidence>
<keyword evidence="7 10" id="KW-0472">Membrane</keyword>
<dbReference type="Gene3D" id="2.170.130.10">
    <property type="entry name" value="TonB-dependent receptor, plug domain"/>
    <property type="match status" value="1"/>
</dbReference>
<dbReference type="InterPro" id="IPR036942">
    <property type="entry name" value="Beta-barrel_TonB_sf"/>
</dbReference>
<dbReference type="Gene3D" id="2.40.170.20">
    <property type="entry name" value="TonB-dependent receptor, beta-barrel domain"/>
    <property type="match status" value="1"/>
</dbReference>
<evidence type="ECO:0000259" key="13">
    <source>
        <dbReference type="Pfam" id="PF07715"/>
    </source>
</evidence>
<keyword evidence="5" id="KW-0732">Signal</keyword>
<evidence type="ECO:0000256" key="7">
    <source>
        <dbReference type="ARBA" id="ARBA00023136"/>
    </source>
</evidence>
<feature type="domain" description="TonB-dependent receptor plug" evidence="13">
    <location>
        <begin position="53"/>
        <end position="161"/>
    </location>
</feature>
<dbReference type="PANTHER" id="PTHR30069">
    <property type="entry name" value="TONB-DEPENDENT OUTER MEMBRANE RECEPTOR"/>
    <property type="match status" value="1"/>
</dbReference>
<evidence type="ECO:0000259" key="12">
    <source>
        <dbReference type="Pfam" id="PF00593"/>
    </source>
</evidence>
<keyword evidence="2 10" id="KW-0813">Transport</keyword>
<dbReference type="Proteomes" id="UP001168642">
    <property type="component" value="Unassembled WGS sequence"/>
</dbReference>
<dbReference type="SUPFAM" id="SSF56935">
    <property type="entry name" value="Porins"/>
    <property type="match status" value="1"/>
</dbReference>
<feature type="domain" description="TonB-dependent receptor-like beta-barrel" evidence="12">
    <location>
        <begin position="217"/>
        <end position="663"/>
    </location>
</feature>
<dbReference type="InterPro" id="IPR039426">
    <property type="entry name" value="TonB-dep_rcpt-like"/>
</dbReference>
<evidence type="ECO:0000256" key="8">
    <source>
        <dbReference type="ARBA" id="ARBA00023170"/>
    </source>
</evidence>
<dbReference type="InterPro" id="IPR037066">
    <property type="entry name" value="Plug_dom_sf"/>
</dbReference>
<reference evidence="14" key="1">
    <citation type="submission" date="2023-07" db="EMBL/GenBank/DDBJ databases">
        <title>Wenyingzhuangia sp. chi5 genome sequencing and assembly.</title>
        <authorList>
            <person name="Park S."/>
        </authorList>
    </citation>
    <scope>NUCLEOTIDE SEQUENCE</scope>
    <source>
        <strain evidence="14">Chi5</strain>
    </source>
</reference>
<keyword evidence="6 11" id="KW-0798">TonB box</keyword>
<evidence type="ECO:0000313" key="14">
    <source>
        <dbReference type="EMBL" id="MDO3694744.1"/>
    </source>
</evidence>
<proteinExistence type="inferred from homology"/>
<comment type="similarity">
    <text evidence="10 11">Belongs to the TonB-dependent receptor family.</text>
</comment>
<dbReference type="PANTHER" id="PTHR30069:SF29">
    <property type="entry name" value="HEMOGLOBIN AND HEMOGLOBIN-HAPTOGLOBIN-BINDING PROTEIN 1-RELATED"/>
    <property type="match status" value="1"/>
</dbReference>
<protein>
    <submittedName>
        <fullName evidence="14">TonB-dependent receptor</fullName>
    </submittedName>
</protein>
<evidence type="ECO:0000256" key="6">
    <source>
        <dbReference type="ARBA" id="ARBA00023077"/>
    </source>
</evidence>
<keyword evidence="3 10" id="KW-1134">Transmembrane beta strand</keyword>
<evidence type="ECO:0000256" key="4">
    <source>
        <dbReference type="ARBA" id="ARBA00022692"/>
    </source>
</evidence>
<evidence type="ECO:0000256" key="10">
    <source>
        <dbReference type="PROSITE-ProRule" id="PRU01360"/>
    </source>
</evidence>
<sequence length="705" mass="79648">MISFKTRILFTFHLLSSIVCYSQSKNSEKTITEGNTSELNEVVISVRNNAKKNKQIASTIDTISSKELERANNTNFAPVLNRIPGIFMQSGSLNTNRITIRGIGARNLYGTAKIRAYYKDIPLTNGSGETNIEDFELASIGAIYIIKGTSALKYGAGLGGVIQIKPHESNGNQSSIFNQLTIGSFGLSKGIFKVNYSTKKNNIQTIYSDTHSNGYRENNEYNRQTFTVSTNHYFGKNDELSLLSSFVDLKAFIPSSINQNDYKNNPKKAAFTWKQAKGYEDVIRGLLGLSWKHQYNNNLIQTTSVFSSFKEAYEPRPFDILKEKTHAIGIRTKLLGNLKLWNSNLDYTLGGEFFKDTYQYQNYQNLYQDYPSGTGSVQGNELSNFKEKRNYYNLFLESNYQLSLKTTLSVGLNLNKTAYNLKDNFAFSSSNPDQSGNFKFKNILSPKFGISYNPLKNIRLYTSINHGFSPITLAETLLPDGQINNNLKPETGWNYEIGTRGEMLSNRLQFGLALYSLNIKNLLVAKRTAQDQYIGVNAGKTQHNGLELTLNYYWLKNKKLSISSFTNYTLNHFTFKKFIDDNKDYSENDLTGVPSDVFNTGVDFNSNIGIHGNLNYQYVGSMPITDSNSLYSDSYRLTNLKLGYTISLFKKLDLDTFIGINNIFNKAYASQILINASGFGNSAPRYYYPGNPLNYYTGINLKYLF</sequence>
<comment type="caution">
    <text evidence="14">The sequence shown here is derived from an EMBL/GenBank/DDBJ whole genome shotgun (WGS) entry which is preliminary data.</text>
</comment>
<keyword evidence="8 14" id="KW-0675">Receptor</keyword>
<keyword evidence="9 10" id="KW-0998">Cell outer membrane</keyword>
<keyword evidence="4 10" id="KW-0812">Transmembrane</keyword>
<dbReference type="Pfam" id="PF07715">
    <property type="entry name" value="Plug"/>
    <property type="match status" value="1"/>
</dbReference>
<accession>A0ABT8VRZ8</accession>
<dbReference type="PROSITE" id="PS52016">
    <property type="entry name" value="TONB_DEPENDENT_REC_3"/>
    <property type="match status" value="1"/>
</dbReference>
<evidence type="ECO:0000256" key="11">
    <source>
        <dbReference type="RuleBase" id="RU003357"/>
    </source>
</evidence>
<name>A0ABT8VRZ8_9FLAO</name>
<gene>
    <name evidence="14" type="ORF">QVZ41_07810</name>
</gene>
<dbReference type="RefSeq" id="WP_302883994.1">
    <property type="nucleotide sequence ID" value="NZ_JAUMIT010000003.1"/>
</dbReference>
<dbReference type="InterPro" id="IPR000531">
    <property type="entry name" value="Beta-barrel_TonB"/>
</dbReference>
<evidence type="ECO:0000313" key="15">
    <source>
        <dbReference type="Proteomes" id="UP001168642"/>
    </source>
</evidence>
<dbReference type="EMBL" id="JAUMIT010000003">
    <property type="protein sequence ID" value="MDO3694744.1"/>
    <property type="molecule type" value="Genomic_DNA"/>
</dbReference>
<keyword evidence="15" id="KW-1185">Reference proteome</keyword>
<comment type="subcellular location">
    <subcellularLocation>
        <location evidence="1 10">Cell outer membrane</location>
        <topology evidence="1 10">Multi-pass membrane protein</topology>
    </subcellularLocation>
</comment>
<organism evidence="14 15">
    <name type="scientific">Wenyingzhuangia gilva</name>
    <dbReference type="NCBI Taxonomy" id="3057677"/>
    <lineage>
        <taxon>Bacteria</taxon>
        <taxon>Pseudomonadati</taxon>
        <taxon>Bacteroidota</taxon>
        <taxon>Flavobacteriia</taxon>
        <taxon>Flavobacteriales</taxon>
        <taxon>Flavobacteriaceae</taxon>
        <taxon>Wenyingzhuangia</taxon>
    </lineage>
</organism>
<evidence type="ECO:0000256" key="1">
    <source>
        <dbReference type="ARBA" id="ARBA00004571"/>
    </source>
</evidence>
<dbReference type="Pfam" id="PF00593">
    <property type="entry name" value="TonB_dep_Rec_b-barrel"/>
    <property type="match status" value="1"/>
</dbReference>
<dbReference type="InterPro" id="IPR012910">
    <property type="entry name" value="Plug_dom"/>
</dbReference>
<evidence type="ECO:0000256" key="2">
    <source>
        <dbReference type="ARBA" id="ARBA00022448"/>
    </source>
</evidence>